<dbReference type="InterPro" id="IPR019734">
    <property type="entry name" value="TPR_rpt"/>
</dbReference>
<dbReference type="PATRIC" id="fig|28229.4.peg.2022"/>
<keyword evidence="1" id="KW-0802">TPR repeat</keyword>
<dbReference type="RefSeq" id="WP_033093711.1">
    <property type="nucleotide sequence ID" value="NZ_JQED01000017.1"/>
</dbReference>
<dbReference type="InterPro" id="IPR011990">
    <property type="entry name" value="TPR-like_helical_dom_sf"/>
</dbReference>
<protein>
    <submittedName>
        <fullName evidence="3">PEP-CTERM system TPR-repeat lipoprotein</fullName>
    </submittedName>
</protein>
<dbReference type="Proteomes" id="UP000029843">
    <property type="component" value="Unassembled WGS sequence"/>
</dbReference>
<dbReference type="Pfam" id="PF14559">
    <property type="entry name" value="TPR_19"/>
    <property type="match status" value="1"/>
</dbReference>
<dbReference type="PROSITE" id="PS51257">
    <property type="entry name" value="PROKAR_LIPOPROTEIN"/>
    <property type="match status" value="1"/>
</dbReference>
<evidence type="ECO:0000313" key="3">
    <source>
        <dbReference type="EMBL" id="KGJ92731.1"/>
    </source>
</evidence>
<accession>A0A099KQG5</accession>
<proteinExistence type="predicted"/>
<sequence length="928" mass="103448">MNKLLITAAVVLALSLSACSEQKTAEQLMASAHQLSQQGKYADAIIDYKNAIRLVPKSAEARLRLGQAYLNQGNYISAEKELDRSVDLEASFTQAATLLAQVKTRLNKHKEVERLVVLSEELNDNDYLTILSYAGMATLANGDITKAQDYFSQATAIVAENPYNKLSQGYLSYINRDFLQGIEITKSLLSEQSSFAEASLLQGFLYFSLHNYQQASDSFEQYLDRYPLDQSIRFFLVNSLLKAGKFAQANILTDELLVTFKESPLALQYKSQIEYNAGNYAEAQRYASQAVNYDDSFVVANMIAGISSYQLDELEQAYDHLISLESKLPANHPINAILLSIKIKLGHTDDIALSVDKLKNSASDAGLLQISSLELLKAGDLVSAQSLLNKATQVSPNNANLQIRQGALLLSQKDLSGVKSLENALRIDASLHDTEFALARQYLRSNEVSKAQVIANKWLKSENYQASGNILNGLIAMKLEKVDEAEMYFQGALTFEPKSISAIYNLAIVAAFNKEVMQAIVGFKEVIELNPNHHNAIRRYTVLQTRQGNTADAISFLNAIFEENKFNNKIHKNLAIGLAQNLRISKQVPAAIELLESIKVEDNLSAHYWSVLASSYTQTRQYNKALSTYELALKEVPRSYILYVGNIATLEVLKQYPQALALSKVANEYFPNDNNLMTTLAYLELANNNVQATKRQLKELKDKGVSNHLMTATAAKVAIKENDFFEAVELYSELYEKIPNANNAINLARALQFSKQGPEAELVLENYLVKEVNDNRVRMLLAELYSMNNVNNNKSAQIISTYRTIVDRQPDNLAALNNLAWQQYQSNDIKSAKQNIEKALSLSPNNRSILESYGVILVANKHYKKAIEVLSDVVDKGSIDVSAKVSLVEAYIAVNQYEQAKMMLKGLSSHSSKLNVKIAKLKREVAQY</sequence>
<dbReference type="OrthoDB" id="7052525at2"/>
<feature type="repeat" description="TPR" evidence="1">
    <location>
        <begin position="196"/>
        <end position="229"/>
    </location>
</feature>
<dbReference type="SUPFAM" id="SSF48452">
    <property type="entry name" value="TPR-like"/>
    <property type="match status" value="4"/>
</dbReference>
<dbReference type="AlphaFoldDB" id="A0A099KQG5"/>
<name>A0A099KQG5_COLPS</name>
<dbReference type="NCBIfam" id="TIGR02917">
    <property type="entry name" value="PEP_TPR_lipo"/>
    <property type="match status" value="1"/>
</dbReference>
<dbReference type="EMBL" id="JQED01000017">
    <property type="protein sequence ID" value="KGJ92731.1"/>
    <property type="molecule type" value="Genomic_DNA"/>
</dbReference>
<feature type="repeat" description="TPR" evidence="1">
    <location>
        <begin position="813"/>
        <end position="846"/>
    </location>
</feature>
<feature type="repeat" description="TPR" evidence="1">
    <location>
        <begin position="500"/>
        <end position="533"/>
    </location>
</feature>
<dbReference type="Pfam" id="PF13181">
    <property type="entry name" value="TPR_8"/>
    <property type="match status" value="2"/>
</dbReference>
<keyword evidence="3" id="KW-0449">Lipoprotein</keyword>
<evidence type="ECO:0000256" key="1">
    <source>
        <dbReference type="PROSITE-ProRule" id="PRU00339"/>
    </source>
</evidence>
<evidence type="ECO:0000313" key="4">
    <source>
        <dbReference type="Proteomes" id="UP000029843"/>
    </source>
</evidence>
<feature type="signal peptide" evidence="2">
    <location>
        <begin position="1"/>
        <end position="20"/>
    </location>
</feature>
<dbReference type="InterPro" id="IPR014266">
    <property type="entry name" value="PEP-CTERM_TPR_PrsT"/>
</dbReference>
<dbReference type="Pfam" id="PF13432">
    <property type="entry name" value="TPR_16"/>
    <property type="match status" value="1"/>
</dbReference>
<evidence type="ECO:0000256" key="2">
    <source>
        <dbReference type="SAM" id="SignalP"/>
    </source>
</evidence>
<feature type="repeat" description="TPR" evidence="1">
    <location>
        <begin position="606"/>
        <end position="639"/>
    </location>
</feature>
<dbReference type="SMART" id="SM00028">
    <property type="entry name" value="TPR"/>
    <property type="match status" value="9"/>
</dbReference>
<organism evidence="3 4">
    <name type="scientific">Colwellia psychrerythraea</name>
    <name type="common">Vibrio psychroerythus</name>
    <dbReference type="NCBI Taxonomy" id="28229"/>
    <lineage>
        <taxon>Bacteria</taxon>
        <taxon>Pseudomonadati</taxon>
        <taxon>Pseudomonadota</taxon>
        <taxon>Gammaproteobacteria</taxon>
        <taxon>Alteromonadales</taxon>
        <taxon>Colwelliaceae</taxon>
        <taxon>Colwellia</taxon>
    </lineage>
</organism>
<gene>
    <name evidence="3" type="ORF">ND2E_2979</name>
</gene>
<feature type="repeat" description="TPR" evidence="1">
    <location>
        <begin position="25"/>
        <end position="58"/>
    </location>
</feature>
<dbReference type="PANTHER" id="PTHR12558">
    <property type="entry name" value="CELL DIVISION CYCLE 16,23,27"/>
    <property type="match status" value="1"/>
</dbReference>
<dbReference type="PROSITE" id="PS50005">
    <property type="entry name" value="TPR"/>
    <property type="match status" value="6"/>
</dbReference>
<comment type="caution">
    <text evidence="3">The sequence shown here is derived from an EMBL/GenBank/DDBJ whole genome shotgun (WGS) entry which is preliminary data.</text>
</comment>
<dbReference type="PANTHER" id="PTHR12558:SF13">
    <property type="entry name" value="CELL DIVISION CYCLE PROTEIN 27 HOMOLOG"/>
    <property type="match status" value="1"/>
</dbReference>
<dbReference type="Gene3D" id="1.25.40.10">
    <property type="entry name" value="Tetratricopeptide repeat domain"/>
    <property type="match status" value="3"/>
</dbReference>
<keyword evidence="2" id="KW-0732">Signal</keyword>
<feature type="chain" id="PRO_5001957500" evidence="2">
    <location>
        <begin position="21"/>
        <end position="928"/>
    </location>
</feature>
<reference evidence="3 4" key="1">
    <citation type="submission" date="2014-08" db="EMBL/GenBank/DDBJ databases">
        <title>Genomic and Phenotypic Diversity of Colwellia psychrerythraea strains from Disparate Marine Basins.</title>
        <authorList>
            <person name="Techtmann S.M."/>
            <person name="Stelling S.C."/>
            <person name="Utturkar S.M."/>
            <person name="Alshibli N."/>
            <person name="Harris A."/>
            <person name="Brown S.D."/>
            <person name="Hazen T.C."/>
        </authorList>
    </citation>
    <scope>NUCLEOTIDE SEQUENCE [LARGE SCALE GENOMIC DNA]</scope>
    <source>
        <strain evidence="3 4">ND2E</strain>
    </source>
</reference>
<feature type="repeat" description="TPR" evidence="1">
    <location>
        <begin position="59"/>
        <end position="92"/>
    </location>
</feature>